<accession>A7TLY9</accession>
<feature type="region of interest" description="Disordered" evidence="1">
    <location>
        <begin position="1"/>
        <end position="52"/>
    </location>
</feature>
<protein>
    <recommendedName>
        <fullName evidence="2">25S rRNA (uridine-N(3))-methyltransferase BMT5-like domain-containing protein</fullName>
    </recommendedName>
</protein>
<keyword evidence="4" id="KW-1185">Reference proteome</keyword>
<name>A7TLY9_VANPO</name>
<dbReference type="InterPro" id="IPR019446">
    <property type="entry name" value="BMT5-like"/>
</dbReference>
<dbReference type="GO" id="GO:0070042">
    <property type="term" value="F:rRNA (uridine-N3-)-methyltransferase activity"/>
    <property type="evidence" value="ECO:0007669"/>
    <property type="project" value="EnsemblFungi"/>
</dbReference>
<dbReference type="GeneID" id="5544893"/>
<feature type="compositionally biased region" description="Basic and acidic residues" evidence="1">
    <location>
        <begin position="24"/>
        <end position="39"/>
    </location>
</feature>
<dbReference type="KEGG" id="vpo:Kpol_1003p31"/>
<dbReference type="HOGENOM" id="CLU_035438_1_0_1"/>
<dbReference type="Pfam" id="PF10354">
    <property type="entry name" value="BMT5-like"/>
    <property type="match status" value="1"/>
</dbReference>
<dbReference type="RefSeq" id="XP_001644584.1">
    <property type="nucleotide sequence ID" value="XM_001644534.1"/>
</dbReference>
<dbReference type="eggNOG" id="KOG4174">
    <property type="taxonomic scope" value="Eukaryota"/>
</dbReference>
<dbReference type="GO" id="GO:0070475">
    <property type="term" value="P:rRNA base methylation"/>
    <property type="evidence" value="ECO:0007669"/>
    <property type="project" value="EnsemblFungi"/>
</dbReference>
<dbReference type="Proteomes" id="UP000000267">
    <property type="component" value="Unassembled WGS sequence"/>
</dbReference>
<evidence type="ECO:0000259" key="2">
    <source>
        <dbReference type="Pfam" id="PF10354"/>
    </source>
</evidence>
<dbReference type="GO" id="GO:0005730">
    <property type="term" value="C:nucleolus"/>
    <property type="evidence" value="ECO:0007669"/>
    <property type="project" value="EnsemblFungi"/>
</dbReference>
<dbReference type="PANTHER" id="PTHR11538">
    <property type="entry name" value="PHENYLALANYL-TRNA SYNTHETASE"/>
    <property type="match status" value="1"/>
</dbReference>
<dbReference type="OrthoDB" id="273345at2759"/>
<dbReference type="AlphaFoldDB" id="A7TLY9"/>
<dbReference type="PhylomeDB" id="A7TLY9"/>
<evidence type="ECO:0000313" key="3">
    <source>
        <dbReference type="EMBL" id="EDO16726.1"/>
    </source>
</evidence>
<dbReference type="GO" id="GO:0005737">
    <property type="term" value="C:cytoplasm"/>
    <property type="evidence" value="ECO:0007669"/>
    <property type="project" value="TreeGrafter"/>
</dbReference>
<evidence type="ECO:0000313" key="4">
    <source>
        <dbReference type="Proteomes" id="UP000000267"/>
    </source>
</evidence>
<reference evidence="3 4" key="1">
    <citation type="journal article" date="2007" name="Proc. Natl. Acad. Sci. U.S.A.">
        <title>Independent sorting-out of thousands of duplicated gene pairs in two yeast species descended from a whole-genome duplication.</title>
        <authorList>
            <person name="Scannell D.R."/>
            <person name="Frank A.C."/>
            <person name="Conant G.C."/>
            <person name="Byrne K.P."/>
            <person name="Woolfit M."/>
            <person name="Wolfe K.H."/>
        </authorList>
    </citation>
    <scope>NUCLEOTIDE SEQUENCE [LARGE SCALE GENOMIC DNA]</scope>
    <source>
        <strain evidence="4">ATCC 22028 / DSM 70294 / BCRC 21397 / CBS 2163 / NBRC 10782 / NRRL Y-8283 / UCD 57-17</strain>
    </source>
</reference>
<dbReference type="STRING" id="436907.A7TLY9"/>
<dbReference type="PANTHER" id="PTHR11538:SF26">
    <property type="entry name" value="FERREDOXIN-FOLD ANTICODON-BINDING DOMAIN-CONTAINING PROTEIN 1"/>
    <property type="match status" value="1"/>
</dbReference>
<dbReference type="EMBL" id="DS480418">
    <property type="protein sequence ID" value="EDO16726.1"/>
    <property type="molecule type" value="Genomic_DNA"/>
</dbReference>
<proteinExistence type="predicted"/>
<feature type="domain" description="25S rRNA (uridine-N(3))-methyltransferase BMT5-like" evidence="2">
    <location>
        <begin position="71"/>
        <end position="291"/>
    </location>
</feature>
<sequence length="335" mass="39377">MGRKLKGKIGSKNLKSSLLRHQHKEQLLKKNKNKIENKQKPKIPTKVKQNQQLQKENEEKYIPFGKEETLLLIGEGDFSYARSIIEQEYILPKNLIVTSYDASIQELKLKYPHSFEENYKFLIENGVLIFFRIDATNLIKSFKISKKMPWKKIMMNYGHPELSNKVVQNIMFNFPHTGKGVKDMDRNIRDHQELIYKYFSNCKDLFSNINSTIINSRNSYTQGYSLDSNGSNGSGYDKLTEEGFGKIILSVFTGEPYDLWQVRTLAKDNGLKVERSNKFQWENYPEYHHRRTNSEQDTTKRAEEREARIYVFEKFVKNKNLRKSKKGKDSDSDDE</sequence>
<dbReference type="InParanoid" id="A7TLY9"/>
<dbReference type="OMA" id="YPGYKHA"/>
<dbReference type="FunCoup" id="A7TLY9">
    <property type="interactions" value="264"/>
</dbReference>
<evidence type="ECO:0000256" key="1">
    <source>
        <dbReference type="SAM" id="MobiDB-lite"/>
    </source>
</evidence>
<gene>
    <name evidence="3" type="ORF">Kpol_1003p31</name>
</gene>
<organism evidence="4">
    <name type="scientific">Vanderwaltozyma polyspora (strain ATCC 22028 / DSM 70294 / BCRC 21397 / CBS 2163 / NBRC 10782 / NRRL Y-8283 / UCD 57-17)</name>
    <name type="common">Kluyveromyces polysporus</name>
    <dbReference type="NCBI Taxonomy" id="436907"/>
    <lineage>
        <taxon>Eukaryota</taxon>
        <taxon>Fungi</taxon>
        <taxon>Dikarya</taxon>
        <taxon>Ascomycota</taxon>
        <taxon>Saccharomycotina</taxon>
        <taxon>Saccharomycetes</taxon>
        <taxon>Saccharomycetales</taxon>
        <taxon>Saccharomycetaceae</taxon>
        <taxon>Vanderwaltozyma</taxon>
    </lineage>
</organism>